<dbReference type="EMBL" id="BLAY01000003">
    <property type="protein sequence ID" value="GET35688.1"/>
    <property type="molecule type" value="Genomic_DNA"/>
</dbReference>
<dbReference type="PANTHER" id="PTHR34351">
    <property type="entry name" value="SLR1927 PROTEIN-RELATED"/>
    <property type="match status" value="1"/>
</dbReference>
<keyword evidence="2" id="KW-0472">Membrane</keyword>
<dbReference type="Pfam" id="PF01882">
    <property type="entry name" value="DUF58"/>
    <property type="match status" value="1"/>
</dbReference>
<dbReference type="InterPro" id="IPR002881">
    <property type="entry name" value="DUF58"/>
</dbReference>
<sequence>MKIVARMADWLETRWVNPAYNGWVFLGFALSFFGSAINTMAGWLYVISGISFALLIMAAVLPARSLKGISIQRYPIPPISAGDHLNIELEIKNQSNQPKTLLQVQDTIPFILGQPVQQVIETIAPQESYRWVYHYPTTRRGVYHWHTVQLRTATPLGLFWCRRQRQVAATAIVYPTVLSLTSCPLMDEMGQQETPQYYSRDRRSKSTTEDLTRSLRPYRWGDPIRLVHWKTSARYGELRVRELEVFTGGQEPLICLDSAFAWQKEDFESAVIAAASLYFYASRCQLNAKLWTAGTGLVHGNRVVLEALASVEAPEEATANNLPNQPLIWLTQNPQTLKTLPAGSRYIQWPSRVLTQEKSSFHQDRSGYIINPEQSLQLQLQSPLR</sequence>
<feature type="region of interest" description="Disordered" evidence="1">
    <location>
        <begin position="191"/>
        <end position="210"/>
    </location>
</feature>
<feature type="domain" description="DUF58" evidence="3">
    <location>
        <begin position="215"/>
        <end position="281"/>
    </location>
</feature>
<protein>
    <recommendedName>
        <fullName evidence="3">DUF58 domain-containing protein</fullName>
    </recommendedName>
</protein>
<dbReference type="PANTHER" id="PTHR34351:SF1">
    <property type="entry name" value="SLR1927 PROTEIN"/>
    <property type="match status" value="1"/>
</dbReference>
<evidence type="ECO:0000313" key="4">
    <source>
        <dbReference type="EMBL" id="GET35688.1"/>
    </source>
</evidence>
<organism evidence="4 5">
    <name type="scientific">Microseira wollei NIES-4236</name>
    <dbReference type="NCBI Taxonomy" id="2530354"/>
    <lineage>
        <taxon>Bacteria</taxon>
        <taxon>Bacillati</taxon>
        <taxon>Cyanobacteriota</taxon>
        <taxon>Cyanophyceae</taxon>
        <taxon>Oscillatoriophycideae</taxon>
        <taxon>Aerosakkonematales</taxon>
        <taxon>Aerosakkonemataceae</taxon>
        <taxon>Microseira</taxon>
    </lineage>
</organism>
<dbReference type="RefSeq" id="WP_226573859.1">
    <property type="nucleotide sequence ID" value="NZ_BLAY01000003.1"/>
</dbReference>
<evidence type="ECO:0000256" key="1">
    <source>
        <dbReference type="SAM" id="MobiDB-lite"/>
    </source>
</evidence>
<comment type="caution">
    <text evidence="4">The sequence shown here is derived from an EMBL/GenBank/DDBJ whole genome shotgun (WGS) entry which is preliminary data.</text>
</comment>
<feature type="compositionally biased region" description="Basic and acidic residues" evidence="1">
    <location>
        <begin position="199"/>
        <end position="210"/>
    </location>
</feature>
<dbReference type="Proteomes" id="UP001050975">
    <property type="component" value="Unassembled WGS sequence"/>
</dbReference>
<feature type="transmembrane region" description="Helical" evidence="2">
    <location>
        <begin position="43"/>
        <end position="63"/>
    </location>
</feature>
<accession>A0AAV3X1A7</accession>
<evidence type="ECO:0000259" key="3">
    <source>
        <dbReference type="Pfam" id="PF01882"/>
    </source>
</evidence>
<proteinExistence type="predicted"/>
<evidence type="ECO:0000256" key="2">
    <source>
        <dbReference type="SAM" id="Phobius"/>
    </source>
</evidence>
<reference evidence="4" key="1">
    <citation type="submission" date="2019-10" db="EMBL/GenBank/DDBJ databases">
        <title>Draft genome sequece of Microseira wollei NIES-4236.</title>
        <authorList>
            <person name="Yamaguchi H."/>
            <person name="Suzuki S."/>
            <person name="Kawachi M."/>
        </authorList>
    </citation>
    <scope>NUCLEOTIDE SEQUENCE</scope>
    <source>
        <strain evidence="4">NIES-4236</strain>
    </source>
</reference>
<name>A0AAV3X1A7_9CYAN</name>
<keyword evidence="5" id="KW-1185">Reference proteome</keyword>
<evidence type="ECO:0000313" key="5">
    <source>
        <dbReference type="Proteomes" id="UP001050975"/>
    </source>
</evidence>
<keyword evidence="2" id="KW-0812">Transmembrane</keyword>
<feature type="transmembrane region" description="Helical" evidence="2">
    <location>
        <begin position="20"/>
        <end position="37"/>
    </location>
</feature>
<dbReference type="AlphaFoldDB" id="A0AAV3X1A7"/>
<gene>
    <name evidence="4" type="ORF">MiSe_04300</name>
</gene>
<keyword evidence="2" id="KW-1133">Transmembrane helix</keyword>